<name>A0A1E7KJM3_9ACTN</name>
<reference evidence="3 4" key="1">
    <citation type="journal article" date="2016" name="Front. Microbiol.">
        <title>Comparative Genomics Analysis of Streptomyces Species Reveals Their Adaptation to the Marine Environment and Their Diversity at the Genomic Level.</title>
        <authorList>
            <person name="Tian X."/>
            <person name="Zhang Z."/>
            <person name="Yang T."/>
            <person name="Chen M."/>
            <person name="Li J."/>
            <person name="Chen F."/>
            <person name="Yang J."/>
            <person name="Li W."/>
            <person name="Zhang B."/>
            <person name="Zhang Z."/>
            <person name="Wu J."/>
            <person name="Zhang C."/>
            <person name="Long L."/>
            <person name="Xiao J."/>
        </authorList>
    </citation>
    <scope>NUCLEOTIDE SEQUENCE [LARGE SCALE GENOMIC DNA]</scope>
    <source>
        <strain evidence="3 4">SCSIO 02100</strain>
    </source>
</reference>
<feature type="region of interest" description="Disordered" evidence="1">
    <location>
        <begin position="218"/>
        <end position="239"/>
    </location>
</feature>
<dbReference type="InterPro" id="IPR038732">
    <property type="entry name" value="HpyO/CreE_NAD-binding"/>
</dbReference>
<dbReference type="STRING" id="1075402.AN216_07710"/>
<dbReference type="PRINTS" id="PR00368">
    <property type="entry name" value="FADPNR"/>
</dbReference>
<accession>A0A1E7KJM3</accession>
<dbReference type="PANTHER" id="PTHR40254:SF1">
    <property type="entry name" value="BLR0577 PROTEIN"/>
    <property type="match status" value="1"/>
</dbReference>
<evidence type="ECO:0000313" key="4">
    <source>
        <dbReference type="Proteomes" id="UP000176101"/>
    </source>
</evidence>
<gene>
    <name evidence="3" type="ORF">AN216_07710</name>
</gene>
<dbReference type="OrthoDB" id="101972at2"/>
<dbReference type="Proteomes" id="UP000176101">
    <property type="component" value="Unassembled WGS sequence"/>
</dbReference>
<dbReference type="PRINTS" id="PR00469">
    <property type="entry name" value="PNDRDTASEII"/>
</dbReference>
<dbReference type="EMBL" id="LJGU01000114">
    <property type="protein sequence ID" value="OEV04106.1"/>
    <property type="molecule type" value="Genomic_DNA"/>
</dbReference>
<dbReference type="InterPro" id="IPR052189">
    <property type="entry name" value="L-asp_N-monooxygenase_NS-form"/>
</dbReference>
<evidence type="ECO:0000256" key="1">
    <source>
        <dbReference type="SAM" id="MobiDB-lite"/>
    </source>
</evidence>
<feature type="domain" description="FAD-dependent urate hydroxylase HpyO/Asp monooxygenase CreE-like FAD/NAD(P)-binding" evidence="2">
    <location>
        <begin position="2"/>
        <end position="153"/>
    </location>
</feature>
<organism evidence="3 4">
    <name type="scientific">Streptomyces oceani</name>
    <dbReference type="NCBI Taxonomy" id="1075402"/>
    <lineage>
        <taxon>Bacteria</taxon>
        <taxon>Bacillati</taxon>
        <taxon>Actinomycetota</taxon>
        <taxon>Actinomycetes</taxon>
        <taxon>Kitasatosporales</taxon>
        <taxon>Streptomycetaceae</taxon>
        <taxon>Streptomyces</taxon>
    </lineage>
</organism>
<protein>
    <recommendedName>
        <fullName evidence="2">FAD-dependent urate hydroxylase HpyO/Asp monooxygenase CreE-like FAD/NAD(P)-binding domain-containing protein</fullName>
    </recommendedName>
</protein>
<keyword evidence="4" id="KW-1185">Reference proteome</keyword>
<sequence>MAVVGAGAAGTLVAVQVCETALRRARPLDLVLIDPAPEAGRGAAYATRDPEHRLNVPAGGMSCYPEDPEHFLRWLCRHGRPEVSAGDFVSRYRYGSYLADTLGRAVIAAHGTVSVRRLRVAVDGCAWPSDGRARLRLADGRTVSADSVVLATGPAPGGGWIPEELREAPGFVARPWAPGALDALAEADGDVLLVGSGLTAVDLALSLQRVDRTVHSASRNGLLPQSHTTSPQPPLPPPPELAEGMPLDRLRTVVRRHLAAAVREHGDWRPAMDGLRPVTARMWQGLSERDRAVAISRDATRWNVHRHRMAPATAQAVDQARSTGRLRLHTGRLASVRPLEDGRFDAVLASGSRLTVRWVVDCTGPGDRLDASGDPLWSGLLSEGLAVAGPLGMGVATERGRLCDADGDTSRPLYTLGAPRQGELWETTAMPEIRVQAAELAADLVPAAP</sequence>
<dbReference type="Gene3D" id="3.50.50.60">
    <property type="entry name" value="FAD/NAD(P)-binding domain"/>
    <property type="match status" value="1"/>
</dbReference>
<dbReference type="PATRIC" id="fig|1075402.3.peg.4346"/>
<dbReference type="InterPro" id="IPR036188">
    <property type="entry name" value="FAD/NAD-bd_sf"/>
</dbReference>
<comment type="caution">
    <text evidence="3">The sequence shown here is derived from an EMBL/GenBank/DDBJ whole genome shotgun (WGS) entry which is preliminary data.</text>
</comment>
<dbReference type="SUPFAM" id="SSF51905">
    <property type="entry name" value="FAD/NAD(P)-binding domain"/>
    <property type="match status" value="2"/>
</dbReference>
<proteinExistence type="predicted"/>
<dbReference type="AlphaFoldDB" id="A0A1E7KJM3"/>
<dbReference type="Pfam" id="PF13454">
    <property type="entry name" value="NAD_binding_9"/>
    <property type="match status" value="1"/>
</dbReference>
<evidence type="ECO:0000259" key="2">
    <source>
        <dbReference type="Pfam" id="PF13454"/>
    </source>
</evidence>
<evidence type="ECO:0000313" key="3">
    <source>
        <dbReference type="EMBL" id="OEV04106.1"/>
    </source>
</evidence>
<dbReference type="PANTHER" id="PTHR40254">
    <property type="entry name" value="BLR0577 PROTEIN"/>
    <property type="match status" value="1"/>
</dbReference>